<gene>
    <name evidence="8" type="ordered locus">Fleli_2226</name>
</gene>
<dbReference type="GO" id="GO:0003886">
    <property type="term" value="F:DNA (cytosine-5-)-methyltransferase activity"/>
    <property type="evidence" value="ECO:0007669"/>
    <property type="project" value="UniProtKB-EC"/>
</dbReference>
<name>I4AKW9_BERLS</name>
<dbReference type="InterPro" id="IPR029063">
    <property type="entry name" value="SAM-dependent_MTases_sf"/>
</dbReference>
<dbReference type="EMBL" id="CP003345">
    <property type="protein sequence ID" value="AFM04604.1"/>
    <property type="molecule type" value="Genomic_DNA"/>
</dbReference>
<dbReference type="HOGENOM" id="CLU_006958_9_2_10"/>
<dbReference type="InterPro" id="IPR018117">
    <property type="entry name" value="C5_DNA_meth_AS"/>
</dbReference>
<dbReference type="Gene3D" id="3.40.50.150">
    <property type="entry name" value="Vaccinia Virus protein VP39"/>
    <property type="match status" value="1"/>
</dbReference>
<dbReference type="Pfam" id="PF00145">
    <property type="entry name" value="DNA_methylase"/>
    <property type="match status" value="2"/>
</dbReference>
<evidence type="ECO:0000256" key="7">
    <source>
        <dbReference type="PROSITE-ProRule" id="PRU01016"/>
    </source>
</evidence>
<dbReference type="RefSeq" id="WP_014798051.1">
    <property type="nucleotide sequence ID" value="NC_018018.1"/>
</dbReference>
<evidence type="ECO:0000313" key="8">
    <source>
        <dbReference type="EMBL" id="AFM04604.1"/>
    </source>
</evidence>
<organism evidence="8 9">
    <name type="scientific">Bernardetia litoralis (strain ATCC 23117 / DSM 6794 / NBRC 15988 / NCIMB 1366 / Fx l1 / Sio-4)</name>
    <name type="common">Flexibacter litoralis</name>
    <dbReference type="NCBI Taxonomy" id="880071"/>
    <lineage>
        <taxon>Bacteria</taxon>
        <taxon>Pseudomonadati</taxon>
        <taxon>Bacteroidota</taxon>
        <taxon>Cytophagia</taxon>
        <taxon>Cytophagales</taxon>
        <taxon>Bernardetiaceae</taxon>
        <taxon>Bernardetia</taxon>
    </lineage>
</organism>
<dbReference type="STRING" id="880071.Fleli_2226"/>
<reference evidence="9" key="1">
    <citation type="submission" date="2012-06" db="EMBL/GenBank/DDBJ databases">
        <title>The complete genome of Flexibacter litoralis DSM 6794.</title>
        <authorList>
            <person name="Lucas S."/>
            <person name="Copeland A."/>
            <person name="Lapidus A."/>
            <person name="Glavina del Rio T."/>
            <person name="Dalin E."/>
            <person name="Tice H."/>
            <person name="Bruce D."/>
            <person name="Goodwin L."/>
            <person name="Pitluck S."/>
            <person name="Peters L."/>
            <person name="Ovchinnikova G."/>
            <person name="Lu M."/>
            <person name="Kyrpides N."/>
            <person name="Mavromatis K."/>
            <person name="Ivanova N."/>
            <person name="Brettin T."/>
            <person name="Detter J.C."/>
            <person name="Han C."/>
            <person name="Larimer F."/>
            <person name="Land M."/>
            <person name="Hauser L."/>
            <person name="Markowitz V."/>
            <person name="Cheng J.-F."/>
            <person name="Hugenholtz P."/>
            <person name="Woyke T."/>
            <person name="Wu D."/>
            <person name="Spring S."/>
            <person name="Lang E."/>
            <person name="Kopitz M."/>
            <person name="Brambilla E."/>
            <person name="Klenk H.-P."/>
            <person name="Eisen J.A."/>
        </authorList>
    </citation>
    <scope>NUCLEOTIDE SEQUENCE [LARGE SCALE GENOMIC DNA]</scope>
    <source>
        <strain evidence="9">ATCC 23117 / DSM 6794 / NBRC 15988 / NCIMB 1366 / Sio-4</strain>
    </source>
</reference>
<dbReference type="PANTHER" id="PTHR23068:SF25">
    <property type="entry name" value="DNA (CYTOSINE-5)-METHYLTRANSFERASE DRM2"/>
    <property type="match status" value="1"/>
</dbReference>
<dbReference type="eggNOG" id="COG0270">
    <property type="taxonomic scope" value="Bacteria"/>
</dbReference>
<evidence type="ECO:0000256" key="5">
    <source>
        <dbReference type="ARBA" id="ARBA00022747"/>
    </source>
</evidence>
<dbReference type="SUPFAM" id="SSF53335">
    <property type="entry name" value="S-adenosyl-L-methionine-dependent methyltransferases"/>
    <property type="match status" value="1"/>
</dbReference>
<keyword evidence="3 7" id="KW-0808">Transferase</keyword>
<dbReference type="Proteomes" id="UP000006054">
    <property type="component" value="Chromosome"/>
</dbReference>
<comment type="similarity">
    <text evidence="7">Belongs to the class I-like SAM-binding methyltransferase superfamily. C5-methyltransferase family.</text>
</comment>
<dbReference type="PATRIC" id="fig|880071.3.peg.2216"/>
<comment type="catalytic activity">
    <reaction evidence="6">
        <text>a 2'-deoxycytidine in DNA + S-adenosyl-L-methionine = a 5-methyl-2'-deoxycytidine in DNA + S-adenosyl-L-homocysteine + H(+)</text>
        <dbReference type="Rhea" id="RHEA:13681"/>
        <dbReference type="Rhea" id="RHEA-COMP:11369"/>
        <dbReference type="Rhea" id="RHEA-COMP:11370"/>
        <dbReference type="ChEBI" id="CHEBI:15378"/>
        <dbReference type="ChEBI" id="CHEBI:57856"/>
        <dbReference type="ChEBI" id="CHEBI:59789"/>
        <dbReference type="ChEBI" id="CHEBI:85452"/>
        <dbReference type="ChEBI" id="CHEBI:85454"/>
        <dbReference type="EC" id="2.1.1.37"/>
    </reaction>
</comment>
<protein>
    <recommendedName>
        <fullName evidence="1">DNA (cytosine-5-)-methyltransferase</fullName>
        <ecNumber evidence="1">2.1.1.37</ecNumber>
    </recommendedName>
</protein>
<keyword evidence="9" id="KW-1185">Reference proteome</keyword>
<dbReference type="GO" id="GO:0032259">
    <property type="term" value="P:methylation"/>
    <property type="evidence" value="ECO:0007669"/>
    <property type="project" value="UniProtKB-KW"/>
</dbReference>
<sequence length="328" mass="37587">MNILSLFDGISCARIALEKAGIEVNNYYASEIDKYAIQVAKKNFPSTIHLGDIRNIDVSDLPKIDLLIGGSPCQDLSQAQKGLGLQGEKSSLFYEYIRLLKKLEPTYFLLENVKNKWGNLMSEYVGVDYVDINSGLFSAQSRPRYYWTNIDFDNFPTEITPLAIKDILEKKADEKYFFDRTEINDFVSKTSTNKNASKDGLIKVFDLPKDVWNDHERQRRVFSIEGKSPTVLARADTTKILIDNKIRKLTPLECERLQGVPDNYTSICSDTQRYKMVGNGFTVHVIEHFLRGINKQPIEISNNRKVIESEKIKKIEPIEKVEQLQLFA</sequence>
<dbReference type="AlphaFoldDB" id="I4AKW9"/>
<dbReference type="OrthoDB" id="32195at2"/>
<dbReference type="EC" id="2.1.1.37" evidence="1"/>
<dbReference type="InterPro" id="IPR001525">
    <property type="entry name" value="C5_MeTfrase"/>
</dbReference>
<evidence type="ECO:0000256" key="1">
    <source>
        <dbReference type="ARBA" id="ARBA00011975"/>
    </source>
</evidence>
<dbReference type="PANTHER" id="PTHR23068">
    <property type="entry name" value="DNA CYTOSINE-5- -METHYLTRANSFERASE 3-RELATED"/>
    <property type="match status" value="1"/>
</dbReference>
<dbReference type="REBASE" id="49148">
    <property type="entry name" value="M2.Fli6794ORF2225P"/>
</dbReference>
<accession>I4AKW9</accession>
<dbReference type="PROSITE" id="PS51679">
    <property type="entry name" value="SAM_MT_C5"/>
    <property type="match status" value="1"/>
</dbReference>
<dbReference type="InterPro" id="IPR050390">
    <property type="entry name" value="C5-Methyltransferase"/>
</dbReference>
<evidence type="ECO:0000256" key="6">
    <source>
        <dbReference type="ARBA" id="ARBA00047422"/>
    </source>
</evidence>
<evidence type="ECO:0000256" key="3">
    <source>
        <dbReference type="ARBA" id="ARBA00022679"/>
    </source>
</evidence>
<dbReference type="Gene3D" id="3.90.120.10">
    <property type="entry name" value="DNA Methylase, subunit A, domain 2"/>
    <property type="match status" value="1"/>
</dbReference>
<evidence type="ECO:0000256" key="2">
    <source>
        <dbReference type="ARBA" id="ARBA00022603"/>
    </source>
</evidence>
<dbReference type="GO" id="GO:0009307">
    <property type="term" value="P:DNA restriction-modification system"/>
    <property type="evidence" value="ECO:0007669"/>
    <property type="project" value="UniProtKB-KW"/>
</dbReference>
<proteinExistence type="inferred from homology"/>
<dbReference type="PROSITE" id="PS00094">
    <property type="entry name" value="C5_MTASE_1"/>
    <property type="match status" value="1"/>
</dbReference>
<evidence type="ECO:0000313" key="9">
    <source>
        <dbReference type="Proteomes" id="UP000006054"/>
    </source>
</evidence>
<dbReference type="KEGG" id="fli:Fleli_2226"/>
<keyword evidence="4 7" id="KW-0949">S-adenosyl-L-methionine</keyword>
<keyword evidence="2 7" id="KW-0489">Methyltransferase</keyword>
<feature type="active site" evidence="7">
    <location>
        <position position="73"/>
    </location>
</feature>
<dbReference type="NCBIfam" id="TIGR00675">
    <property type="entry name" value="dcm"/>
    <property type="match status" value="1"/>
</dbReference>
<keyword evidence="5" id="KW-0680">Restriction system</keyword>
<evidence type="ECO:0000256" key="4">
    <source>
        <dbReference type="ARBA" id="ARBA00022691"/>
    </source>
</evidence>